<evidence type="ECO:0000259" key="1">
    <source>
        <dbReference type="Pfam" id="PF13640"/>
    </source>
</evidence>
<evidence type="ECO:0000313" key="2">
    <source>
        <dbReference type="EMBL" id="QHT37897.1"/>
    </source>
</evidence>
<dbReference type="InterPro" id="IPR044862">
    <property type="entry name" value="Pro_4_hyd_alph_FE2OG_OXY"/>
</dbReference>
<dbReference type="EMBL" id="MN738822">
    <property type="protein sequence ID" value="QHT37897.1"/>
    <property type="molecule type" value="Genomic_DNA"/>
</dbReference>
<protein>
    <recommendedName>
        <fullName evidence="1">Prolyl 4-hydroxylase alpha subunit Fe(2+) 2OG dioxygenase domain-containing protein</fullName>
    </recommendedName>
</protein>
<reference evidence="2" key="1">
    <citation type="journal article" date="2020" name="Nature">
        <title>Giant virus diversity and host interactions through global metagenomics.</title>
        <authorList>
            <person name="Schulz F."/>
            <person name="Roux S."/>
            <person name="Paez-Espino D."/>
            <person name="Jungbluth S."/>
            <person name="Walsh D.A."/>
            <person name="Denef V.J."/>
            <person name="McMahon K.D."/>
            <person name="Konstantinidis K.T."/>
            <person name="Eloe-Fadrosh E.A."/>
            <person name="Kyrpides N.C."/>
            <person name="Woyke T."/>
        </authorList>
    </citation>
    <scope>NUCLEOTIDE SEQUENCE</scope>
    <source>
        <strain evidence="2">GVMAG-S-ERX556049-19</strain>
    </source>
</reference>
<dbReference type="AlphaFoldDB" id="A0A6C0F7U5"/>
<accession>A0A6C0F7U5</accession>
<organism evidence="2">
    <name type="scientific">viral metagenome</name>
    <dbReference type="NCBI Taxonomy" id="1070528"/>
    <lineage>
        <taxon>unclassified sequences</taxon>
        <taxon>metagenomes</taxon>
        <taxon>organismal metagenomes</taxon>
    </lineage>
</organism>
<proteinExistence type="predicted"/>
<sequence length="243" mass="28218">MIQTQTILLHSFSYPILKTDTLIEAKAYNELKNNWPKFSNFQTTSAGQVSRNNLELKKNNTNYNKIHPLFKNLYDEFNSTSFRDFLKSKMNLTIAKKEQGFIGDFDSSELVLHIAESKDGYENPWHVDTRGRIIQFLIYFGDETIEEGGELGIAKHKELESFLDYKQYPNKNNLEEIEYIQPKNNIGIFILSQNNSYHKGCSTKGLRRFIYAGYTNKSGHAWKTDGWTAGKNFSQRLKEEKSI</sequence>
<dbReference type="Pfam" id="PF13640">
    <property type="entry name" value="2OG-FeII_Oxy_3"/>
    <property type="match status" value="1"/>
</dbReference>
<feature type="domain" description="Prolyl 4-hydroxylase alpha subunit Fe(2+) 2OG dioxygenase" evidence="1">
    <location>
        <begin position="113"/>
        <end position="215"/>
    </location>
</feature>
<dbReference type="Gene3D" id="2.60.120.620">
    <property type="entry name" value="q2cbj1_9rhob like domain"/>
    <property type="match status" value="1"/>
</dbReference>
<name>A0A6C0F7U5_9ZZZZ</name>